<dbReference type="Pfam" id="PF00126">
    <property type="entry name" value="HTH_1"/>
    <property type="match status" value="1"/>
</dbReference>
<keyword evidence="2" id="KW-0805">Transcription regulation</keyword>
<comment type="caution">
    <text evidence="6">The sequence shown here is derived from an EMBL/GenBank/DDBJ whole genome shotgun (WGS) entry which is preliminary data.</text>
</comment>
<dbReference type="RefSeq" id="WP_043786925.1">
    <property type="nucleotide sequence ID" value="NZ_JMQI01000067.1"/>
</dbReference>
<dbReference type="PANTHER" id="PTHR30346:SF0">
    <property type="entry name" value="HCA OPERON TRANSCRIPTIONAL ACTIVATOR HCAR"/>
    <property type="match status" value="1"/>
</dbReference>
<dbReference type="Gene3D" id="1.10.10.10">
    <property type="entry name" value="Winged helix-like DNA-binding domain superfamily/Winged helix DNA-binding domain"/>
    <property type="match status" value="1"/>
</dbReference>
<dbReference type="InterPro" id="IPR005119">
    <property type="entry name" value="LysR_subst-bd"/>
</dbReference>
<evidence type="ECO:0000313" key="7">
    <source>
        <dbReference type="Proteomes" id="UP000027345"/>
    </source>
</evidence>
<comment type="similarity">
    <text evidence="1">Belongs to the LysR transcriptional regulatory family.</text>
</comment>
<feature type="domain" description="HTH lysR-type" evidence="5">
    <location>
        <begin position="1"/>
        <end position="58"/>
    </location>
</feature>
<evidence type="ECO:0000256" key="3">
    <source>
        <dbReference type="ARBA" id="ARBA00023125"/>
    </source>
</evidence>
<dbReference type="FunFam" id="1.10.10.10:FF:000001">
    <property type="entry name" value="LysR family transcriptional regulator"/>
    <property type="match status" value="1"/>
</dbReference>
<dbReference type="InterPro" id="IPR000847">
    <property type="entry name" value="LysR_HTH_N"/>
</dbReference>
<accession>A0A066U128</accession>
<dbReference type="PROSITE" id="PS50931">
    <property type="entry name" value="HTH_LYSR"/>
    <property type="match status" value="1"/>
</dbReference>
<dbReference type="PANTHER" id="PTHR30346">
    <property type="entry name" value="TRANSCRIPTIONAL DUAL REGULATOR HCAR-RELATED"/>
    <property type="match status" value="1"/>
</dbReference>
<gene>
    <name evidence="6" type="ORF">DV20_33060</name>
</gene>
<evidence type="ECO:0000256" key="2">
    <source>
        <dbReference type="ARBA" id="ARBA00023015"/>
    </source>
</evidence>
<dbReference type="Gene3D" id="3.40.190.10">
    <property type="entry name" value="Periplasmic binding protein-like II"/>
    <property type="match status" value="2"/>
</dbReference>
<reference evidence="6 7" key="1">
    <citation type="submission" date="2014-05" db="EMBL/GenBank/DDBJ databases">
        <title>Draft genome sequence of Amycolatopsis rifamycinica DSM 46095.</title>
        <authorList>
            <person name="Lal R."/>
            <person name="Saxena A."/>
            <person name="Kumari R."/>
            <person name="Mukherjee U."/>
            <person name="Singh P."/>
            <person name="Sangwan N."/>
            <person name="Mahato N.K."/>
        </authorList>
    </citation>
    <scope>NUCLEOTIDE SEQUENCE [LARGE SCALE GENOMIC DNA]</scope>
    <source>
        <strain evidence="6 7">DSM 46095</strain>
    </source>
</reference>
<dbReference type="Proteomes" id="UP000027345">
    <property type="component" value="Unassembled WGS sequence"/>
</dbReference>
<evidence type="ECO:0000259" key="5">
    <source>
        <dbReference type="PROSITE" id="PS50931"/>
    </source>
</evidence>
<evidence type="ECO:0000313" key="6">
    <source>
        <dbReference type="EMBL" id="KDN17943.1"/>
    </source>
</evidence>
<dbReference type="Pfam" id="PF03466">
    <property type="entry name" value="LysR_substrate"/>
    <property type="match status" value="1"/>
</dbReference>
<keyword evidence="7" id="KW-1185">Reference proteome</keyword>
<keyword evidence="3" id="KW-0238">DNA-binding</keyword>
<dbReference type="SUPFAM" id="SSF46785">
    <property type="entry name" value="Winged helix' DNA-binding domain"/>
    <property type="match status" value="1"/>
</dbReference>
<dbReference type="GO" id="GO:0003677">
    <property type="term" value="F:DNA binding"/>
    <property type="evidence" value="ECO:0007669"/>
    <property type="project" value="UniProtKB-KW"/>
</dbReference>
<dbReference type="InterPro" id="IPR036388">
    <property type="entry name" value="WH-like_DNA-bd_sf"/>
</dbReference>
<dbReference type="eggNOG" id="COG0583">
    <property type="taxonomic scope" value="Bacteria"/>
</dbReference>
<name>A0A066U128_9PSEU</name>
<dbReference type="PRINTS" id="PR00039">
    <property type="entry name" value="HTHLYSR"/>
</dbReference>
<dbReference type="InterPro" id="IPR036390">
    <property type="entry name" value="WH_DNA-bd_sf"/>
</dbReference>
<protein>
    <submittedName>
        <fullName evidence="6">LysR family transcriptional regulator</fullName>
    </submittedName>
</protein>
<proteinExistence type="inferred from homology"/>
<dbReference type="EMBL" id="JMQI01000067">
    <property type="protein sequence ID" value="KDN17943.1"/>
    <property type="molecule type" value="Genomic_DNA"/>
</dbReference>
<dbReference type="GO" id="GO:0032993">
    <property type="term" value="C:protein-DNA complex"/>
    <property type="evidence" value="ECO:0007669"/>
    <property type="project" value="TreeGrafter"/>
</dbReference>
<sequence>MELRTLRYFVAVAEERHFGRAAARLHMSQPPLSRAIKQLETDVGAVLLLRSAAGVTLTPAGEALLAEARALLGQADRARARVATAAGAPTLTVGILGDSADPGATRLADTYRRQHPDVEVRVRDTDLTDPTCGLRAGLVDVALTRGPFDETGLTVRELRADPVGAVLRADDPLAGRGRLALADLAGRRWFRFPDGTDPVWQAYWHGGEPREGPVVRAVQECLQAVLWNGTVGLMPLGHRPPGELVVVPLADMAPSPAVVAWKTVTPLVRSFARLATAAYRA</sequence>
<keyword evidence="4" id="KW-0804">Transcription</keyword>
<evidence type="ECO:0000256" key="4">
    <source>
        <dbReference type="ARBA" id="ARBA00023163"/>
    </source>
</evidence>
<dbReference type="CDD" id="cd08414">
    <property type="entry name" value="PBP2_LTTR_aromatics_like"/>
    <property type="match status" value="1"/>
</dbReference>
<dbReference type="SUPFAM" id="SSF53850">
    <property type="entry name" value="Periplasmic binding protein-like II"/>
    <property type="match status" value="1"/>
</dbReference>
<organism evidence="6 7">
    <name type="scientific">Amycolatopsis rifamycinica</name>
    <dbReference type="NCBI Taxonomy" id="287986"/>
    <lineage>
        <taxon>Bacteria</taxon>
        <taxon>Bacillati</taxon>
        <taxon>Actinomycetota</taxon>
        <taxon>Actinomycetes</taxon>
        <taxon>Pseudonocardiales</taxon>
        <taxon>Pseudonocardiaceae</taxon>
        <taxon>Amycolatopsis</taxon>
    </lineage>
</organism>
<dbReference type="AlphaFoldDB" id="A0A066U128"/>
<dbReference type="GO" id="GO:0003700">
    <property type="term" value="F:DNA-binding transcription factor activity"/>
    <property type="evidence" value="ECO:0007669"/>
    <property type="project" value="InterPro"/>
</dbReference>
<evidence type="ECO:0000256" key="1">
    <source>
        <dbReference type="ARBA" id="ARBA00009437"/>
    </source>
</evidence>
<dbReference type="STRING" id="287986.DV20_33060"/>
<dbReference type="OrthoDB" id="4140098at2"/>